<reference evidence="5 6" key="1">
    <citation type="submission" date="2019-03" db="EMBL/GenBank/DDBJ databases">
        <title>Draft genome sequence of Xylaria hypoxylon DSM 108379, a ubiquitous saprotrophic-parasitic fungi on hardwood.</title>
        <authorList>
            <person name="Buettner E."/>
            <person name="Leonhardt S."/>
            <person name="Gebauer A.M."/>
            <person name="Liers C."/>
            <person name="Hofrichter M."/>
            <person name="Kellner H."/>
        </authorList>
    </citation>
    <scope>NUCLEOTIDE SEQUENCE [LARGE SCALE GENOMIC DNA]</scope>
    <source>
        <strain evidence="5 6">DSM 108379</strain>
    </source>
</reference>
<evidence type="ECO:0000256" key="1">
    <source>
        <dbReference type="SAM" id="Coils"/>
    </source>
</evidence>
<keyword evidence="1" id="KW-0175">Coiled coil</keyword>
<proteinExistence type="predicted"/>
<evidence type="ECO:0008006" key="7">
    <source>
        <dbReference type="Google" id="ProtNLM"/>
    </source>
</evidence>
<evidence type="ECO:0000259" key="3">
    <source>
        <dbReference type="Pfam" id="PF00350"/>
    </source>
</evidence>
<feature type="domain" description="Dynamin N-terminal" evidence="3">
    <location>
        <begin position="113"/>
        <end position="353"/>
    </location>
</feature>
<dbReference type="AlphaFoldDB" id="A0A4Z0ZB70"/>
<feature type="region of interest" description="Disordered" evidence="2">
    <location>
        <begin position="1"/>
        <end position="51"/>
    </location>
</feature>
<sequence>METSIKPETADSNGIVKPEPSDVSSMSHLPSRDAVQPGSSEEPGHDEPNETNCLERLCNNKTLGTLETAVSVATRLLDQLQDALGCYTDEEVDRWMKAIVDLRKRTAPARTVVGVVGNTGAGKSSVINALLDEERLLPTNCLRACTASPTEISFNYSDDPQELYRAEIEFISAEEWIRELQVLFSDLLDGNGQVSRDATKSDSDAGIAYEKVKAVYPKKTREMLAQANPKDLASEPAVRVILGTTKVLKKETAKEVYQGMQHYVDSKEKSTGPISKRDRADIPMEYWPLIKVVRIFTKANALSTGAVIVDLPGVQDSNAARAAVAANYMKSCTGLWIVAPITRAVDDKTAKSLLGDSFKRQLKYDGTYSAVSFICSKTDDISITEAADSLGLEAEISESWDAAEKMRRTESSLQSRISNLKEAKRTLGQQLDECEANTDLWEDLESQISSGKTVYAPSNSKKRRRDERPLGSRKNLKSDVDDDWIVSDSGPSDKENSQSEQRREPLIEENIEEHISLLRAQRKNIRGERRSLDSQIAMLSQEMKKTKAEREKILADVKAICIQGRNSYSRGAIKQDFAMGIKELDQENAIEEDDATFDPDQDTRDYDKVAHSLPVFCVSSRAYQKLSGKLEKDDIQSHGFPSTEDTEIPKLQEHAKKLTEAGRTNHCRHFLNDLSRLVNSMKLWSADDGTGSILTDDEKSEEENHLKKLLGHLEEELESSLKLSITSMRACLQEHIFDNINESMPLAIEAAPDTAYSWGAPRGMGGLFWSTYKATVRRQGVYSGASGPRDFNQELFDPVSRSLATGWERAFQRRLPAVLKDFAKKVTEKLQQFHETAKARAERRGTNITGLITLSSQIQAHTRTVQALPDTSHTEITVLQREASRNFTPAICDAMMDAYTICTNEHGPGSYARMKEAMAEHVEAARYSMFNEATEVVKENLEAMCRFVMEEIGQSIQFVYNTIHMEYMRTLVGREVDRSKEVTREELDMRSLVHKILIRGDKLFAPILCESNPEASDGTITDNGDSYNSDGTVAEDYKDIDELMQADIREQGSIGEAEDDPFASDDEFSIVLDLTKKEG</sequence>
<evidence type="ECO:0000259" key="4">
    <source>
        <dbReference type="Pfam" id="PF24564"/>
    </source>
</evidence>
<dbReference type="EMBL" id="SKBN01000023">
    <property type="protein sequence ID" value="TGJ86746.1"/>
    <property type="molecule type" value="Genomic_DNA"/>
</dbReference>
<evidence type="ECO:0000313" key="6">
    <source>
        <dbReference type="Proteomes" id="UP000297716"/>
    </source>
</evidence>
<organism evidence="5 6">
    <name type="scientific">Xylaria hypoxylon</name>
    <dbReference type="NCBI Taxonomy" id="37992"/>
    <lineage>
        <taxon>Eukaryota</taxon>
        <taxon>Fungi</taxon>
        <taxon>Dikarya</taxon>
        <taxon>Ascomycota</taxon>
        <taxon>Pezizomycotina</taxon>
        <taxon>Sordariomycetes</taxon>
        <taxon>Xylariomycetidae</taxon>
        <taxon>Xylariales</taxon>
        <taxon>Xylariaceae</taxon>
        <taxon>Xylaria</taxon>
    </lineage>
</organism>
<dbReference type="InterPro" id="IPR056024">
    <property type="entry name" value="DUF7605"/>
</dbReference>
<dbReference type="STRING" id="37992.A0A4Z0ZB70"/>
<name>A0A4Z0ZB70_9PEZI</name>
<feature type="domain" description="DUF7605" evidence="4">
    <location>
        <begin position="766"/>
        <end position="925"/>
    </location>
</feature>
<feature type="region of interest" description="Disordered" evidence="2">
    <location>
        <begin position="451"/>
        <end position="508"/>
    </location>
</feature>
<dbReference type="InterPro" id="IPR045063">
    <property type="entry name" value="Dynamin_N"/>
</dbReference>
<keyword evidence="6" id="KW-1185">Reference proteome</keyword>
<feature type="coiled-coil region" evidence="1">
    <location>
        <begin position="403"/>
        <end position="437"/>
    </location>
</feature>
<dbReference type="Pfam" id="PF24564">
    <property type="entry name" value="DUF7605"/>
    <property type="match status" value="1"/>
</dbReference>
<feature type="coiled-coil region" evidence="1">
    <location>
        <begin position="529"/>
        <end position="556"/>
    </location>
</feature>
<dbReference type="Pfam" id="PF00350">
    <property type="entry name" value="Dynamin_N"/>
    <property type="match status" value="1"/>
</dbReference>
<dbReference type="PANTHER" id="PTHR36681">
    <property type="entry name" value="NUCLEAR GTPASE, GERMINAL CENTER-ASSOCIATED, TANDEM DUPLICATE 3"/>
    <property type="match status" value="1"/>
</dbReference>
<dbReference type="PANTHER" id="PTHR36681:SF3">
    <property type="entry name" value="NUCLEAR GTPASE, GERMINAL CENTER-ASSOCIATED, TANDEM DUPLICATE 3"/>
    <property type="match status" value="1"/>
</dbReference>
<accession>A0A4Z0ZB70</accession>
<evidence type="ECO:0000313" key="5">
    <source>
        <dbReference type="EMBL" id="TGJ86746.1"/>
    </source>
</evidence>
<feature type="compositionally biased region" description="Basic and acidic residues" evidence="2">
    <location>
        <begin position="491"/>
        <end position="508"/>
    </location>
</feature>
<dbReference type="SUPFAM" id="SSF52540">
    <property type="entry name" value="P-loop containing nucleoside triphosphate hydrolases"/>
    <property type="match status" value="1"/>
</dbReference>
<comment type="caution">
    <text evidence="5">The sequence shown here is derived from an EMBL/GenBank/DDBJ whole genome shotgun (WGS) entry which is preliminary data.</text>
</comment>
<dbReference type="Gene3D" id="3.40.50.300">
    <property type="entry name" value="P-loop containing nucleotide triphosphate hydrolases"/>
    <property type="match status" value="1"/>
</dbReference>
<protein>
    <recommendedName>
        <fullName evidence="7">G domain-containing protein</fullName>
    </recommendedName>
</protein>
<dbReference type="Proteomes" id="UP000297716">
    <property type="component" value="Unassembled WGS sequence"/>
</dbReference>
<evidence type="ECO:0000256" key="2">
    <source>
        <dbReference type="SAM" id="MobiDB-lite"/>
    </source>
</evidence>
<dbReference type="OrthoDB" id="3598281at2759"/>
<dbReference type="InterPro" id="IPR027417">
    <property type="entry name" value="P-loop_NTPase"/>
</dbReference>
<gene>
    <name evidence="5" type="ORF">E0Z10_g2034</name>
</gene>